<dbReference type="AlphaFoldDB" id="A0AAN9Y4R3"/>
<dbReference type="Proteomes" id="UP001367676">
    <property type="component" value="Unassembled WGS sequence"/>
</dbReference>
<proteinExistence type="predicted"/>
<dbReference type="SUPFAM" id="SSF63748">
    <property type="entry name" value="Tudor/PWWP/MBT"/>
    <property type="match status" value="1"/>
</dbReference>
<keyword evidence="3" id="KW-1185">Reference proteome</keyword>
<protein>
    <recommendedName>
        <fullName evidence="1">Tudor domain-containing protein</fullName>
    </recommendedName>
</protein>
<dbReference type="EMBL" id="JBBCAQ010000019">
    <property type="protein sequence ID" value="KAK7595168.1"/>
    <property type="molecule type" value="Genomic_DNA"/>
</dbReference>
<dbReference type="InterPro" id="IPR002999">
    <property type="entry name" value="Tudor"/>
</dbReference>
<evidence type="ECO:0000259" key="1">
    <source>
        <dbReference type="Pfam" id="PF00567"/>
    </source>
</evidence>
<reference evidence="2 3" key="1">
    <citation type="submission" date="2024-03" db="EMBL/GenBank/DDBJ databases">
        <title>Adaptation during the transition from Ophiocordyceps entomopathogen to insect associate is accompanied by gene loss and intensified selection.</title>
        <authorList>
            <person name="Ward C.M."/>
            <person name="Onetto C.A."/>
            <person name="Borneman A.R."/>
        </authorList>
    </citation>
    <scope>NUCLEOTIDE SEQUENCE [LARGE SCALE GENOMIC DNA]</scope>
    <source>
        <strain evidence="2">AWRI1</strain>
        <tissue evidence="2">Single Adult Female</tissue>
    </source>
</reference>
<feature type="domain" description="Tudor" evidence="1">
    <location>
        <begin position="65"/>
        <end position="108"/>
    </location>
</feature>
<dbReference type="Pfam" id="PF00567">
    <property type="entry name" value="TUDOR"/>
    <property type="match status" value="1"/>
</dbReference>
<accession>A0AAN9Y4R3</accession>
<organism evidence="2 3">
    <name type="scientific">Parthenolecanium corni</name>
    <dbReference type="NCBI Taxonomy" id="536013"/>
    <lineage>
        <taxon>Eukaryota</taxon>
        <taxon>Metazoa</taxon>
        <taxon>Ecdysozoa</taxon>
        <taxon>Arthropoda</taxon>
        <taxon>Hexapoda</taxon>
        <taxon>Insecta</taxon>
        <taxon>Pterygota</taxon>
        <taxon>Neoptera</taxon>
        <taxon>Paraneoptera</taxon>
        <taxon>Hemiptera</taxon>
        <taxon>Sternorrhyncha</taxon>
        <taxon>Coccoidea</taxon>
        <taxon>Coccidae</taxon>
        <taxon>Parthenolecanium</taxon>
    </lineage>
</organism>
<gene>
    <name evidence="2" type="ORF">V9T40_001601</name>
</gene>
<dbReference type="Gene3D" id="2.30.30.140">
    <property type="match status" value="1"/>
</dbReference>
<name>A0AAN9Y4R3_9HEMI</name>
<comment type="caution">
    <text evidence="2">The sequence shown here is derived from an EMBL/GenBank/DDBJ whole genome shotgun (WGS) entry which is preliminary data.</text>
</comment>
<evidence type="ECO:0000313" key="2">
    <source>
        <dbReference type="EMBL" id="KAK7595168.1"/>
    </source>
</evidence>
<evidence type="ECO:0000313" key="3">
    <source>
        <dbReference type="Proteomes" id="UP001367676"/>
    </source>
</evidence>
<sequence>MCNLCSNQIPKAQFRDITSQPLPCCFCCNHQTLETCTKCSEPFCSKLCMIRGYEGHTNQCILVPCRAKIVELEPLTIYYIDFGNEEKVDIEDLYPLPKKFQTTPPMVMCF</sequence>
<dbReference type="CDD" id="cd20379">
    <property type="entry name" value="Tudor_dTUD-like"/>
    <property type="match status" value="1"/>
</dbReference>